<feature type="domain" description="E3 ubiquitin-protein ligase SopA-like catalytic" evidence="16">
    <location>
        <begin position="565"/>
        <end position="735"/>
    </location>
</feature>
<dbReference type="InterPro" id="IPR038270">
    <property type="entry name" value="SopA-like_catalytic_sf"/>
</dbReference>
<keyword evidence="8" id="KW-0808">Transferase</keyword>
<evidence type="ECO:0000256" key="9">
    <source>
        <dbReference type="ARBA" id="ARBA00022786"/>
    </source>
</evidence>
<evidence type="ECO:0000256" key="4">
    <source>
        <dbReference type="ARBA" id="ARBA00006549"/>
    </source>
</evidence>
<evidence type="ECO:0000256" key="13">
    <source>
        <dbReference type="ARBA" id="ARBA00030158"/>
    </source>
</evidence>
<dbReference type="Gene3D" id="3.40.1850.10">
    <property type="entry name" value="HECT-like ubiquitin ligase"/>
    <property type="match status" value="1"/>
</dbReference>
<dbReference type="SUPFAM" id="SSF141571">
    <property type="entry name" value="Pentapeptide repeat-like"/>
    <property type="match status" value="1"/>
</dbReference>
<dbReference type="GO" id="GO:0043657">
    <property type="term" value="C:host cell"/>
    <property type="evidence" value="ECO:0007669"/>
    <property type="project" value="UniProtKB-SubCell"/>
</dbReference>
<dbReference type="RefSeq" id="WP_280628701.1">
    <property type="nucleotide sequence ID" value="NZ_CP123498.1"/>
</dbReference>
<evidence type="ECO:0000256" key="15">
    <source>
        <dbReference type="SAM" id="MobiDB-lite"/>
    </source>
</evidence>
<dbReference type="Pfam" id="PF00805">
    <property type="entry name" value="Pentapeptide"/>
    <property type="match status" value="4"/>
</dbReference>
<dbReference type="InterPro" id="IPR051082">
    <property type="entry name" value="Pentapeptide-BTB/POZ_domain"/>
</dbReference>
<evidence type="ECO:0000256" key="2">
    <source>
        <dbReference type="ARBA" id="ARBA00004340"/>
    </source>
</evidence>
<evidence type="ECO:0000256" key="8">
    <source>
        <dbReference type="ARBA" id="ARBA00022679"/>
    </source>
</evidence>
<evidence type="ECO:0000256" key="6">
    <source>
        <dbReference type="ARBA" id="ARBA00021624"/>
    </source>
</evidence>
<evidence type="ECO:0000256" key="5">
    <source>
        <dbReference type="ARBA" id="ARBA00012485"/>
    </source>
</evidence>
<keyword evidence="7" id="KW-0964">Secreted</keyword>
<gene>
    <name evidence="18" type="ORF">QE207_11740</name>
</gene>
<comment type="catalytic activity">
    <reaction evidence="1">
        <text>S-ubiquitinyl-[E2 ubiquitin-conjugating enzyme]-L-cysteine + [acceptor protein]-L-lysine = [E2 ubiquitin-conjugating enzyme]-L-cysteine + N(6)-ubiquitinyl-[acceptor protein]-L-lysine.</text>
        <dbReference type="EC" id="2.3.2.26"/>
    </reaction>
</comment>
<dbReference type="EMBL" id="CP123498">
    <property type="protein sequence ID" value="WGL94396.1"/>
    <property type="molecule type" value="Genomic_DNA"/>
</dbReference>
<evidence type="ECO:0000259" key="17">
    <source>
        <dbReference type="Pfam" id="PF13981"/>
    </source>
</evidence>
<dbReference type="InterPro" id="IPR001646">
    <property type="entry name" value="5peptide_repeat"/>
</dbReference>
<dbReference type="Proteomes" id="UP001177597">
    <property type="component" value="Chromosome"/>
</dbReference>
<accession>A0AA95K040</accession>
<evidence type="ECO:0000256" key="14">
    <source>
        <dbReference type="ARBA" id="ARBA00032669"/>
    </source>
</evidence>
<dbReference type="Gene3D" id="2.160.20.80">
    <property type="entry name" value="E3 ubiquitin-protein ligase SopA"/>
    <property type="match status" value="2"/>
</dbReference>
<evidence type="ECO:0000256" key="3">
    <source>
        <dbReference type="ARBA" id="ARBA00004613"/>
    </source>
</evidence>
<evidence type="ECO:0000256" key="10">
    <source>
        <dbReference type="ARBA" id="ARBA00022843"/>
    </source>
</evidence>
<evidence type="ECO:0000313" key="19">
    <source>
        <dbReference type="Proteomes" id="UP001177597"/>
    </source>
</evidence>
<keyword evidence="9" id="KW-0833">Ubl conjugation pathway</keyword>
<keyword evidence="11" id="KW-0843">Virulence</keyword>
<feature type="region of interest" description="Disordered" evidence="15">
    <location>
        <begin position="1"/>
        <end position="20"/>
    </location>
</feature>
<dbReference type="InterPro" id="IPR025726">
    <property type="entry name" value="SopA-like_central"/>
</dbReference>
<dbReference type="Gene3D" id="1.25.40.300">
    <property type="entry name" value="Putative secreted effector protein"/>
    <property type="match status" value="1"/>
</dbReference>
<keyword evidence="10" id="KW-0832">Ubl conjugation</keyword>
<dbReference type="PANTHER" id="PTHR14136">
    <property type="entry name" value="BTB_POZ DOMAIN-CONTAINING PROTEIN KCTD9"/>
    <property type="match status" value="1"/>
</dbReference>
<name>A0AA95K040_9GAMM</name>
<evidence type="ECO:0000256" key="7">
    <source>
        <dbReference type="ARBA" id="ARBA00022525"/>
    </source>
</evidence>
<dbReference type="Pfam" id="PF13981">
    <property type="entry name" value="SopA"/>
    <property type="match status" value="1"/>
</dbReference>
<evidence type="ECO:0000256" key="12">
    <source>
        <dbReference type="ARBA" id="ARBA00029915"/>
    </source>
</evidence>
<dbReference type="GO" id="GO:0016567">
    <property type="term" value="P:protein ubiquitination"/>
    <property type="evidence" value="ECO:0007669"/>
    <property type="project" value="InterPro"/>
</dbReference>
<evidence type="ECO:0000256" key="11">
    <source>
        <dbReference type="ARBA" id="ARBA00023026"/>
    </source>
</evidence>
<evidence type="ECO:0000313" key="18">
    <source>
        <dbReference type="EMBL" id="WGL94396.1"/>
    </source>
</evidence>
<feature type="domain" description="E3 ubiquitin ligase SopA-like central" evidence="17">
    <location>
        <begin position="327"/>
        <end position="457"/>
    </location>
</feature>
<comment type="similarity">
    <text evidence="4">Belongs to the SopA E3 ligase family.</text>
</comment>
<dbReference type="InterPro" id="IPR025725">
    <property type="entry name" value="SopA-like_cat"/>
</dbReference>
<organism evidence="18 19">
    <name type="scientific">Arsenophonus nasoniae</name>
    <name type="common">son-killer infecting Nasonia vitripennis</name>
    <dbReference type="NCBI Taxonomy" id="638"/>
    <lineage>
        <taxon>Bacteria</taxon>
        <taxon>Pseudomonadati</taxon>
        <taxon>Pseudomonadota</taxon>
        <taxon>Gammaproteobacteria</taxon>
        <taxon>Enterobacterales</taxon>
        <taxon>Morganellaceae</taxon>
        <taxon>Arsenophonus</taxon>
    </lineage>
</organism>
<dbReference type="Pfam" id="PF13979">
    <property type="entry name" value="SopA_C"/>
    <property type="match status" value="1"/>
</dbReference>
<evidence type="ECO:0000256" key="1">
    <source>
        <dbReference type="ARBA" id="ARBA00000885"/>
    </source>
</evidence>
<dbReference type="Gene3D" id="1.10.4140.10">
    <property type="entry name" value="effector protein (NleL)"/>
    <property type="match status" value="1"/>
</dbReference>
<dbReference type="AlphaFoldDB" id="A0AA95K040"/>
<comment type="subcellular location">
    <subcellularLocation>
        <location evidence="2">Host cell</location>
    </subcellularLocation>
    <subcellularLocation>
        <location evidence="3">Secreted</location>
    </subcellularLocation>
</comment>
<dbReference type="GO" id="GO:0061630">
    <property type="term" value="F:ubiquitin protein ligase activity"/>
    <property type="evidence" value="ECO:0007669"/>
    <property type="project" value="UniProtKB-EC"/>
</dbReference>
<dbReference type="GO" id="GO:0005576">
    <property type="term" value="C:extracellular region"/>
    <property type="evidence" value="ECO:0007669"/>
    <property type="project" value="UniProtKB-SubCell"/>
</dbReference>
<sequence length="736" mass="82633">MRVPTSKSADPAINSAHTSLDSPSRFQRLSHVISTIYNDYKVAVHRNNCHRIKKLVNKECNSVSQFLIKISLSGNNLSGINLQHANLASLPLSRVNLSHAKLQHADLNHSKLTNTLLTAVNLTKANLYRANLHGADLHDADLHGADLRGVNLHGANLYGANLRGVNLTEVNLFKVDLREADLSGANLTKVKLYGVKLEGTSFRGANLAKVNLLGIDLKKVDLREVDFRETDLYTTTLRGMNLSCANFSRKDLSKMDLRGSNLSGTNLSGVDLCGANLSQAKLAGANLCDIKLPCWNEDNLDRYLNHINNRSSLLKTIASIDVKYHNEKISLVHQLINSLDQRSPDISLSSVVEPLLDTLATVPYNQDPKIINWLNNNILPLYLAKYDTSMMPVPADPLLATLLSCINKQQELMFSHNGAFIQLISQVMARDSCLRHQTKTLYNHYLQDNRVAFYTMNPDFGNYAGNPDWSDREANNFILLSSQQNSHYAMMMSQNQLQQMLDSQGKKTDINWYGFYLYQEQENIGPADYQLDTLFQHHFKLFMANYCFHQQQAKFAKLLATLELGEFQSTFQTAITQGFSKKKLIDFSSQNKLTDIFNNKLEPYTENGVTGYRLTADYTQQLLQAYNLSTADKTTQAQTLLSLAAVFSKYSSSAIFGTETESPNVLRSFAFALMTQAYQLAPQTFASKKQYKDWDDRLLGYNNAFSCTAVLSTIMVEHIKQHFPTTLTGIMPPAWS</sequence>
<reference evidence="18" key="1">
    <citation type="submission" date="2023-04" db="EMBL/GenBank/DDBJ databases">
        <title>Genome dynamics across the evolutionary transition to endosymbiosis.</title>
        <authorList>
            <person name="Siozios S."/>
            <person name="Nadal-Jimenez P."/>
            <person name="Azagi T."/>
            <person name="Sprong H."/>
            <person name="Frost C.L."/>
            <person name="Parratt S.R."/>
            <person name="Taylor G."/>
            <person name="Brettell L."/>
            <person name="Lew K.C."/>
            <person name="Croft L."/>
            <person name="King K.C."/>
            <person name="Brockhurst M.A."/>
            <person name="Hypsa V."/>
            <person name="Novakova E."/>
            <person name="Darby A.C."/>
            <person name="Hurst G.D.D."/>
        </authorList>
    </citation>
    <scope>NUCLEOTIDE SEQUENCE</scope>
    <source>
        <strain evidence="18">AIh</strain>
    </source>
</reference>
<dbReference type="PANTHER" id="PTHR14136:SF17">
    <property type="entry name" value="BTB_POZ DOMAIN-CONTAINING PROTEIN KCTD9"/>
    <property type="match status" value="1"/>
</dbReference>
<dbReference type="EC" id="2.3.2.26" evidence="5"/>
<proteinExistence type="inferred from homology"/>
<protein>
    <recommendedName>
        <fullName evidence="6">E3 ubiquitin-protein ligase SopA</fullName>
        <ecNumber evidence="5">2.3.2.26</ecNumber>
    </recommendedName>
    <alternativeName>
        <fullName evidence="14">HECT-type E3 ubiquitin transferase SopA</fullName>
    </alternativeName>
    <alternativeName>
        <fullName evidence="12">Salmonella outer protein A</fullName>
    </alternativeName>
    <alternativeName>
        <fullName evidence="13">Secreted effector protein SopA</fullName>
    </alternativeName>
</protein>
<evidence type="ECO:0000259" key="16">
    <source>
        <dbReference type="Pfam" id="PF13979"/>
    </source>
</evidence>